<proteinExistence type="predicted"/>
<reference evidence="1" key="1">
    <citation type="journal article" date="2018" name="Genome Res.">
        <title>The genomic architecture and molecular evolution of ant odorant receptors.</title>
        <authorList>
            <person name="McKenzie S.K."/>
            <person name="Kronauer D.J.C."/>
        </authorList>
    </citation>
    <scope>NUCLEOTIDE SEQUENCE [LARGE SCALE GENOMIC DNA]</scope>
    <source>
        <strain evidence="1">Clonal line C1</strain>
    </source>
</reference>
<name>A0A3L8DK62_OOCBI</name>
<reference evidence="1" key="2">
    <citation type="submission" date="2018-07" db="EMBL/GenBank/DDBJ databases">
        <authorList>
            <person name="Mckenzie S.K."/>
            <person name="Kronauer D.J.C."/>
        </authorList>
    </citation>
    <scope>NUCLEOTIDE SEQUENCE</scope>
    <source>
        <strain evidence="1">Clonal line C1</strain>
    </source>
</reference>
<dbReference type="Proteomes" id="UP000279307">
    <property type="component" value="Chromosome 7"/>
</dbReference>
<feature type="non-terminal residue" evidence="1">
    <location>
        <position position="1"/>
    </location>
</feature>
<evidence type="ECO:0000313" key="1">
    <source>
        <dbReference type="EMBL" id="RLU20834.1"/>
    </source>
</evidence>
<organism evidence="1">
    <name type="scientific">Ooceraea biroi</name>
    <name type="common">Clonal raider ant</name>
    <name type="synonym">Cerapachys biroi</name>
    <dbReference type="NCBI Taxonomy" id="2015173"/>
    <lineage>
        <taxon>Eukaryota</taxon>
        <taxon>Metazoa</taxon>
        <taxon>Ecdysozoa</taxon>
        <taxon>Arthropoda</taxon>
        <taxon>Hexapoda</taxon>
        <taxon>Insecta</taxon>
        <taxon>Pterygota</taxon>
        <taxon>Neoptera</taxon>
        <taxon>Endopterygota</taxon>
        <taxon>Hymenoptera</taxon>
        <taxon>Apocrita</taxon>
        <taxon>Aculeata</taxon>
        <taxon>Formicoidea</taxon>
        <taxon>Formicidae</taxon>
        <taxon>Dorylinae</taxon>
        <taxon>Ooceraea</taxon>
    </lineage>
</organism>
<dbReference type="AlphaFoldDB" id="A0A3L8DK62"/>
<accession>A0A3L8DK62</accession>
<sequence>ENTKAIKRLWRESAVKKTVNKPQEISFKIVDDFLAFENVDEETYNDLVGYFIYLGRSNPTDCAAEYFRSIFPEDEEVSPYLTLNGRTTVPGGYAINANKHFPNPNKVDFYDALEKALKSLKTRKWRYNKRFRTM</sequence>
<gene>
    <name evidence="1" type="ORF">DMN91_007448</name>
</gene>
<dbReference type="EMBL" id="QOIP01000007">
    <property type="protein sequence ID" value="RLU20834.1"/>
    <property type="molecule type" value="Genomic_DNA"/>
</dbReference>
<comment type="caution">
    <text evidence="1">The sequence shown here is derived from an EMBL/GenBank/DDBJ whole genome shotgun (WGS) entry which is preliminary data.</text>
</comment>
<protein>
    <submittedName>
        <fullName evidence="1">Uncharacterized protein</fullName>
    </submittedName>
</protein>